<protein>
    <submittedName>
        <fullName evidence="1">Uncharacterized protein</fullName>
    </submittedName>
</protein>
<dbReference type="AlphaFoldDB" id="A0A0B0EL05"/>
<name>A0A0B0EL05_9BACT</name>
<proteinExistence type="predicted"/>
<evidence type="ECO:0000313" key="1">
    <source>
        <dbReference type="EMBL" id="KHE92716.1"/>
    </source>
</evidence>
<dbReference type="EMBL" id="JRYO01000097">
    <property type="protein sequence ID" value="KHE92716.1"/>
    <property type="molecule type" value="Genomic_DNA"/>
</dbReference>
<dbReference type="Proteomes" id="UP000030652">
    <property type="component" value="Unassembled WGS sequence"/>
</dbReference>
<sequence>MVRPVKISVKAVIPAQQTDGQAITVLQKRRFVFAFENYRSQVDKWKHGA</sequence>
<gene>
    <name evidence="1" type="ORF">SCABRO_01524</name>
</gene>
<reference evidence="1 2" key="1">
    <citation type="submission" date="2014-10" db="EMBL/GenBank/DDBJ databases">
        <title>Draft genome of anammox bacterium scalindua brodae, obtained using differential coverage binning of sequence data from two enrichment reactors.</title>
        <authorList>
            <person name="Speth D.R."/>
            <person name="Russ L."/>
            <person name="Kartal B."/>
            <person name="Op den Camp H.J."/>
            <person name="Dutilh B.E."/>
            <person name="Jetten M.S."/>
        </authorList>
    </citation>
    <scope>NUCLEOTIDE SEQUENCE [LARGE SCALE GENOMIC DNA]</scope>
    <source>
        <strain evidence="1">RU1</strain>
    </source>
</reference>
<organism evidence="1 2">
    <name type="scientific">Candidatus Scalindua brodae</name>
    <dbReference type="NCBI Taxonomy" id="237368"/>
    <lineage>
        <taxon>Bacteria</taxon>
        <taxon>Pseudomonadati</taxon>
        <taxon>Planctomycetota</taxon>
        <taxon>Candidatus Brocadiia</taxon>
        <taxon>Candidatus Brocadiales</taxon>
        <taxon>Candidatus Scalinduaceae</taxon>
        <taxon>Candidatus Scalindua</taxon>
    </lineage>
</organism>
<evidence type="ECO:0000313" key="2">
    <source>
        <dbReference type="Proteomes" id="UP000030652"/>
    </source>
</evidence>
<comment type="caution">
    <text evidence="1">The sequence shown here is derived from an EMBL/GenBank/DDBJ whole genome shotgun (WGS) entry which is preliminary data.</text>
</comment>
<accession>A0A0B0EL05</accession>